<dbReference type="STRING" id="76947.GCA_002080435_02890"/>
<sequence length="526" mass="55526">MSARRNSLIRSTSGAVAPTVALSLFALIAAGGIAFDYARMAAMDTELQNAADQAALAAVTQLDGGEDAIVRATAAAQDLITNNTRFANDGGGAAIGVPTLVFYESYDQEADDFVGQIDAADEDADTRARVVQVTVAGREAFFALTPIVSILSSGDIAASAAAGLGRSICKVPPLMICNPTPGEEFNPFDPDTGQEALRGFGVKVVGQAGNSWSPGNFGFLDVGQDDVGAPDLLSALAYQNPTLDCLNVETNDVDPGVTAPAFDAINTRFDIYNFGGGGGSTLGACFNGACPAASNVIKDLVRPDNANNNGNGCKIHNQGWQLPSNQFSPQAYSASQTVTTLMDPNGVDAMGLPRDNCHYLSYGQSCPGSNADEQRVGNGNWARQDYFTKYHNATRPSGWQTMTRYETYVWEQQAATPSNLPNNVSAGGNLRQYGVPQCSSGTLDSARDRRLVTVAVVDNCADLNGTSVPAEIGKWVDMFLVEPAYNRGNGVTGTEVYFEVVRNNTVAGSESTGSQVIRRDVPYLIR</sequence>
<dbReference type="RefSeq" id="WP_037466397.1">
    <property type="nucleotide sequence ID" value="NZ_BCZD01000008.1"/>
</dbReference>
<organism evidence="2 3">
    <name type="scientific">Sphingobium herbicidovorans (strain ATCC 700291 / DSM 11019 / CCUG 56400 / KCTC 2939 / LMG 18315 / NBRC 16415 / MH)</name>
    <name type="common">Sphingomonas herbicidovorans</name>
    <dbReference type="NCBI Taxonomy" id="1219045"/>
    <lineage>
        <taxon>Bacteria</taxon>
        <taxon>Pseudomonadati</taxon>
        <taxon>Pseudomonadota</taxon>
        <taxon>Alphaproteobacteria</taxon>
        <taxon>Sphingomonadales</taxon>
        <taxon>Sphingomonadaceae</taxon>
        <taxon>Sphingobium</taxon>
    </lineage>
</organism>
<dbReference type="Pfam" id="PF13400">
    <property type="entry name" value="Tad"/>
    <property type="match status" value="1"/>
</dbReference>
<dbReference type="OrthoDB" id="8014659at2"/>
<protein>
    <recommendedName>
        <fullName evidence="1">Putative Flp pilus-assembly TadG-like N-terminal domain-containing protein</fullName>
    </recommendedName>
</protein>
<keyword evidence="3" id="KW-1185">Reference proteome</keyword>
<evidence type="ECO:0000259" key="1">
    <source>
        <dbReference type="Pfam" id="PF13400"/>
    </source>
</evidence>
<dbReference type="Proteomes" id="UP000024284">
    <property type="component" value="Unassembled WGS sequence"/>
</dbReference>
<dbReference type="EMBL" id="JFZA02000023">
    <property type="protein sequence ID" value="KFG89640.1"/>
    <property type="molecule type" value="Genomic_DNA"/>
</dbReference>
<dbReference type="AlphaFoldDB" id="A0A086P8C2"/>
<dbReference type="InterPro" id="IPR028087">
    <property type="entry name" value="Tad_N"/>
</dbReference>
<gene>
    <name evidence="2" type="ORF">BV98_002447</name>
</gene>
<accession>A0A086P8C2</accession>
<evidence type="ECO:0000313" key="3">
    <source>
        <dbReference type="Proteomes" id="UP000024284"/>
    </source>
</evidence>
<feature type="domain" description="Putative Flp pilus-assembly TadG-like N-terminal" evidence="1">
    <location>
        <begin position="14"/>
        <end position="60"/>
    </location>
</feature>
<dbReference type="eggNOG" id="COG4961">
    <property type="taxonomic scope" value="Bacteria"/>
</dbReference>
<reference evidence="2" key="1">
    <citation type="submission" date="2014-08" db="EMBL/GenBank/DDBJ databases">
        <title>Draft genome sequences of Sphingobium herbicidovorans.</title>
        <authorList>
            <person name="Gan H.M."/>
            <person name="Gan H.Y."/>
            <person name="Savka M.A."/>
        </authorList>
    </citation>
    <scope>NUCLEOTIDE SEQUENCE [LARGE SCALE GENOMIC DNA]</scope>
    <source>
        <strain evidence="2">NBRC 16415</strain>
    </source>
</reference>
<name>A0A086P8C2_SPHHM</name>
<evidence type="ECO:0000313" key="2">
    <source>
        <dbReference type="EMBL" id="KFG89640.1"/>
    </source>
</evidence>
<proteinExistence type="predicted"/>
<comment type="caution">
    <text evidence="2">The sequence shown here is derived from an EMBL/GenBank/DDBJ whole genome shotgun (WGS) entry which is preliminary data.</text>
</comment>
<dbReference type="PATRIC" id="fig|1219045.3.peg.2481"/>